<keyword evidence="3" id="KW-1185">Reference proteome</keyword>
<feature type="transmembrane region" description="Helical" evidence="1">
    <location>
        <begin position="37"/>
        <end position="57"/>
    </location>
</feature>
<dbReference type="EMBL" id="RFFG01000041">
    <property type="protein sequence ID" value="RMI41588.1"/>
    <property type="molecule type" value="Genomic_DNA"/>
</dbReference>
<gene>
    <name evidence="2" type="ORF">EBO15_22570</name>
</gene>
<name>A0A3M2M396_9ACTN</name>
<evidence type="ECO:0000256" key="1">
    <source>
        <dbReference type="SAM" id="Phobius"/>
    </source>
</evidence>
<dbReference type="AlphaFoldDB" id="A0A3M2M396"/>
<feature type="transmembrane region" description="Helical" evidence="1">
    <location>
        <begin position="184"/>
        <end position="202"/>
    </location>
</feature>
<accession>A0A3M2M396</accession>
<comment type="caution">
    <text evidence="2">The sequence shown here is derived from an EMBL/GenBank/DDBJ whole genome shotgun (WGS) entry which is preliminary data.</text>
</comment>
<keyword evidence="1" id="KW-0812">Transmembrane</keyword>
<dbReference type="InterPro" id="IPR045393">
    <property type="entry name" value="DUF6518"/>
</dbReference>
<evidence type="ECO:0000313" key="3">
    <source>
        <dbReference type="Proteomes" id="UP000282674"/>
    </source>
</evidence>
<feature type="transmembrane region" description="Helical" evidence="1">
    <location>
        <begin position="124"/>
        <end position="145"/>
    </location>
</feature>
<keyword evidence="1" id="KW-0472">Membrane</keyword>
<protein>
    <submittedName>
        <fullName evidence="2">Uncharacterized protein</fullName>
    </submittedName>
</protein>
<feature type="transmembrane region" description="Helical" evidence="1">
    <location>
        <begin position="69"/>
        <end position="87"/>
    </location>
</feature>
<reference evidence="2 3" key="1">
    <citation type="submission" date="2018-10" db="EMBL/GenBank/DDBJ databases">
        <title>Isolation from soil.</title>
        <authorList>
            <person name="Hu J."/>
        </authorList>
    </citation>
    <scope>NUCLEOTIDE SEQUENCE [LARGE SCALE GENOMIC DNA]</scope>
    <source>
        <strain evidence="2 3">NEAU-Ht49</strain>
    </source>
</reference>
<keyword evidence="1" id="KW-1133">Transmembrane helix</keyword>
<dbReference type="Proteomes" id="UP000282674">
    <property type="component" value="Unassembled WGS sequence"/>
</dbReference>
<evidence type="ECO:0000313" key="2">
    <source>
        <dbReference type="EMBL" id="RMI41588.1"/>
    </source>
</evidence>
<sequence length="232" mass="22951">MTAPAAGVRTLTAMLSPDLLVDADVPAPPVPARRRRLLALLAAALVGVGAGALTFGLERLEDAPAWFGFWHGLAPWGVVAAVVGAGLPGRCRAAAVAGALVQVGLVTGYYTLEMVSLGTVSTNLAVYMAVAVAAGPFYGASGALLGGPEGRARTVASGVLAAPWLADGCRDLLEDVSGTGSPSVLAVAVGVLVVGAVLPLALNRSLRAGFGGLGTAALVAALILALEELPLG</sequence>
<organism evidence="2 3">
    <name type="scientific">Actinomadura harenae</name>
    <dbReference type="NCBI Taxonomy" id="2483351"/>
    <lineage>
        <taxon>Bacteria</taxon>
        <taxon>Bacillati</taxon>
        <taxon>Actinomycetota</taxon>
        <taxon>Actinomycetes</taxon>
        <taxon>Streptosporangiales</taxon>
        <taxon>Thermomonosporaceae</taxon>
        <taxon>Actinomadura</taxon>
    </lineage>
</organism>
<dbReference type="Pfam" id="PF20128">
    <property type="entry name" value="DUF6518"/>
    <property type="match status" value="1"/>
</dbReference>
<feature type="transmembrane region" description="Helical" evidence="1">
    <location>
        <begin position="208"/>
        <end position="226"/>
    </location>
</feature>
<proteinExistence type="predicted"/>